<feature type="compositionally biased region" description="Polar residues" evidence="1">
    <location>
        <begin position="639"/>
        <end position="652"/>
    </location>
</feature>
<dbReference type="AlphaFoldDB" id="A0A9X6LWT7"/>
<dbReference type="RefSeq" id="WP_086404676.1">
    <property type="nucleotide sequence ID" value="NZ_MOOS01000189.1"/>
</dbReference>
<proteinExistence type="predicted"/>
<evidence type="ECO:0000256" key="1">
    <source>
        <dbReference type="SAM" id="MobiDB-lite"/>
    </source>
</evidence>
<feature type="compositionally biased region" description="Polar residues" evidence="1">
    <location>
        <begin position="488"/>
        <end position="499"/>
    </location>
</feature>
<dbReference type="Pfam" id="PF26635">
    <property type="entry name" value="DUF8208"/>
    <property type="match status" value="1"/>
</dbReference>
<feature type="compositionally biased region" description="Polar residues" evidence="1">
    <location>
        <begin position="469"/>
        <end position="478"/>
    </location>
</feature>
<dbReference type="InterPro" id="IPR058066">
    <property type="entry name" value="pXO2-14_N"/>
</dbReference>
<organism evidence="4 5">
    <name type="scientific">Bacillus thuringiensis subsp. jegathesan</name>
    <dbReference type="NCBI Taxonomy" id="56955"/>
    <lineage>
        <taxon>Bacteria</taxon>
        <taxon>Bacillati</taxon>
        <taxon>Bacillota</taxon>
        <taxon>Bacilli</taxon>
        <taxon>Bacillales</taxon>
        <taxon>Bacillaceae</taxon>
        <taxon>Bacillus</taxon>
        <taxon>Bacillus cereus group</taxon>
    </lineage>
</organism>
<feature type="transmembrane region" description="Helical" evidence="2">
    <location>
        <begin position="231"/>
        <end position="251"/>
    </location>
</feature>
<evidence type="ECO:0000313" key="4">
    <source>
        <dbReference type="EMBL" id="OUB58992.1"/>
    </source>
</evidence>
<feature type="transmembrane region" description="Helical" evidence="2">
    <location>
        <begin position="257"/>
        <end position="277"/>
    </location>
</feature>
<keyword evidence="2" id="KW-0812">Transmembrane</keyword>
<feature type="compositionally biased region" description="Polar residues" evidence="1">
    <location>
        <begin position="681"/>
        <end position="692"/>
    </location>
</feature>
<feature type="compositionally biased region" description="Basic and acidic residues" evidence="1">
    <location>
        <begin position="443"/>
        <end position="457"/>
    </location>
</feature>
<reference evidence="4 5" key="1">
    <citation type="submission" date="2016-10" db="EMBL/GenBank/DDBJ databases">
        <title>Comparative genomics of Bacillus thuringiensis reveals a path to pathogens against multiple invertebrate hosts.</title>
        <authorList>
            <person name="Zheng J."/>
            <person name="Gao Q."/>
            <person name="Liu H."/>
            <person name="Peng D."/>
            <person name="Ruan L."/>
            <person name="Sun M."/>
        </authorList>
    </citation>
    <scope>NUCLEOTIDE SEQUENCE [LARGE SCALE GENOMIC DNA]</scope>
    <source>
        <strain evidence="4">BGSC 4CF1</strain>
    </source>
</reference>
<evidence type="ECO:0000256" key="2">
    <source>
        <dbReference type="SAM" id="Phobius"/>
    </source>
</evidence>
<dbReference type="EMBL" id="MOOS01000189">
    <property type="protein sequence ID" value="OUB58992.1"/>
    <property type="molecule type" value="Genomic_DNA"/>
</dbReference>
<feature type="domain" description="DUF8208" evidence="3">
    <location>
        <begin position="17"/>
        <end position="363"/>
    </location>
</feature>
<dbReference type="Proteomes" id="UP000194853">
    <property type="component" value="Unassembled WGS sequence"/>
</dbReference>
<keyword evidence="2" id="KW-1133">Transmembrane helix</keyword>
<feature type="compositionally biased region" description="Polar residues" evidence="1">
    <location>
        <begin position="883"/>
        <end position="901"/>
    </location>
</feature>
<comment type="caution">
    <text evidence="4">The sequence shown here is derived from an EMBL/GenBank/DDBJ whole genome shotgun (WGS) entry which is preliminary data.</text>
</comment>
<feature type="transmembrane region" description="Helical" evidence="2">
    <location>
        <begin position="68"/>
        <end position="87"/>
    </location>
</feature>
<feature type="compositionally biased region" description="Polar residues" evidence="1">
    <location>
        <begin position="661"/>
        <end position="672"/>
    </location>
</feature>
<feature type="non-terminal residue" evidence="4">
    <location>
        <position position="915"/>
    </location>
</feature>
<dbReference type="InterPro" id="IPR058521">
    <property type="entry name" value="DUF8208"/>
</dbReference>
<feature type="region of interest" description="Disordered" evidence="1">
    <location>
        <begin position="392"/>
        <end position="915"/>
    </location>
</feature>
<feature type="transmembrane region" description="Helical" evidence="2">
    <location>
        <begin position="99"/>
        <end position="116"/>
    </location>
</feature>
<keyword evidence="2" id="KW-0472">Membrane</keyword>
<dbReference type="NCBIfam" id="NF045890">
    <property type="entry name" value="conj_pls20_p028"/>
    <property type="match status" value="1"/>
</dbReference>
<evidence type="ECO:0000259" key="3">
    <source>
        <dbReference type="Pfam" id="PF26635"/>
    </source>
</evidence>
<feature type="transmembrane region" description="Helical" evidence="2">
    <location>
        <begin position="289"/>
        <end position="312"/>
    </location>
</feature>
<name>A0A9X6LWT7_BACTJ</name>
<protein>
    <recommendedName>
        <fullName evidence="3">DUF8208 domain-containing protein</fullName>
    </recommendedName>
</protein>
<gene>
    <name evidence="4" type="ORF">BK750_28475</name>
</gene>
<evidence type="ECO:0000313" key="5">
    <source>
        <dbReference type="Proteomes" id="UP000194853"/>
    </source>
</evidence>
<sequence>MTKEEILIQYQDILDLNGIASNIFRWLGQWLLWGLLYINEIVEKVVVQVITSNDFFQYSEINNLRNELSLVVWAILTVTIIAVGYQLMFNKIEKRTNVILNGLLSILFLVGGPILMDNLNKIASAGVKDLHGTPGSLGASIVKSNLADLNFYAKTEFKLADPEGKRINGISEKNIKHIDFNETVDADLASGEAKDALNRKLVLSYDNKLETEKLDNGWFDVFKEAYYRWSLNWGSVLLSLTVTAFALLISIVKVGRIIYELAFHNIFGALVAATDISSGQRLKKIINEIFSCYAVIFCMALLLKIYSLYIGWLATKDFGFMGWGNALLLLAGSWAVIDGPNIVERILGIDAGLQSGWKTMMAGAMAAKAGLDVAKATGNMVKKGATGTASMINKIRGKDDPAGPRMPGVGDSDLNNFDTQNGNDNGNDDDDDDGPPPSGGGGDIDRSDDSEEKDKKTPKGRGGAEAIPGTSSIGSGNNKEVKGKDDSNVNPGGFSTNEESLFDGGKSNIPLPIPVKSSIGPKSAGSKVGAKKPAKNGEKSIDKITPMKNQYDGPIGPHPAGPKAGVGQSTMNGEKAESKITPMKNQYDGPIGPHPAGPKAGVGQSTMNGEKAESKITPMENQYDGPIGPHPAGPKAGVEQSTMNGPKANGSQPAIPGTEQGVVSGSKVNGSQPAIPATGQGVVSGSKVNGSQPAIPATGQGVVSGPKVNESQPAIPGTGQGAVGGPKVNESQPAIPGTGQGAVGGPKVNGSQPAIPATGQGVVSGPKVNESQPAIPGTGQGAVGGPKVNESQPAIPGTGQGAGNGPVVNQPKIQAVPGQSVPAVQGSTPTMSQPAPAVQGSAPTMSQPAPKVQGSAPTMSQPAPKVQGSAPTMSQPAPKVQGSAPTVSQPAPTVQGSTPAMGQSAPALQRTTPTV</sequence>
<accession>A0A9X6LWT7</accession>